<dbReference type="EMBL" id="VSSQ01052360">
    <property type="protein sequence ID" value="MPN06457.1"/>
    <property type="molecule type" value="Genomic_DNA"/>
</dbReference>
<dbReference type="AlphaFoldDB" id="A0A645EX39"/>
<comment type="caution">
    <text evidence="2">The sequence shown here is derived from an EMBL/GenBank/DDBJ whole genome shotgun (WGS) entry which is preliminary data.</text>
</comment>
<sequence length="123" mass="14056">MGTEGTFSDGADKENVFDRNPLTIFDSDSASGAWVGQDFGRPVAIEKILYIPRSDGNSIIFGNEYELVYWDDGNWVSLGRKTADNNFLEYSNCPKGALYLLHNRTTGIEERIFTYENNEQIWW</sequence>
<proteinExistence type="predicted"/>
<dbReference type="SUPFAM" id="SSF49785">
    <property type="entry name" value="Galactose-binding domain-like"/>
    <property type="match status" value="1"/>
</dbReference>
<dbReference type="Pfam" id="PF00754">
    <property type="entry name" value="F5_F8_type_C"/>
    <property type="match status" value="1"/>
</dbReference>
<organism evidence="2">
    <name type="scientific">bioreactor metagenome</name>
    <dbReference type="NCBI Taxonomy" id="1076179"/>
    <lineage>
        <taxon>unclassified sequences</taxon>
        <taxon>metagenomes</taxon>
        <taxon>ecological metagenomes</taxon>
    </lineage>
</organism>
<evidence type="ECO:0000259" key="1">
    <source>
        <dbReference type="Pfam" id="PF00754"/>
    </source>
</evidence>
<feature type="domain" description="F5/8 type C" evidence="1">
    <location>
        <begin position="9"/>
        <end position="86"/>
    </location>
</feature>
<protein>
    <recommendedName>
        <fullName evidence="1">F5/8 type C domain-containing protein</fullName>
    </recommendedName>
</protein>
<reference evidence="2" key="1">
    <citation type="submission" date="2019-08" db="EMBL/GenBank/DDBJ databases">
        <authorList>
            <person name="Kucharzyk K."/>
            <person name="Murdoch R.W."/>
            <person name="Higgins S."/>
            <person name="Loffler F."/>
        </authorList>
    </citation>
    <scope>NUCLEOTIDE SEQUENCE</scope>
</reference>
<gene>
    <name evidence="2" type="ORF">SDC9_153713</name>
</gene>
<name>A0A645EX39_9ZZZZ</name>
<dbReference type="InterPro" id="IPR000421">
    <property type="entry name" value="FA58C"/>
</dbReference>
<accession>A0A645EX39</accession>
<dbReference type="InterPro" id="IPR008979">
    <property type="entry name" value="Galactose-bd-like_sf"/>
</dbReference>
<dbReference type="Gene3D" id="2.60.120.260">
    <property type="entry name" value="Galactose-binding domain-like"/>
    <property type="match status" value="1"/>
</dbReference>
<evidence type="ECO:0000313" key="2">
    <source>
        <dbReference type="EMBL" id="MPN06457.1"/>
    </source>
</evidence>